<organism evidence="2 3">
    <name type="scientific">Prevotella herbatica</name>
    <dbReference type="NCBI Taxonomy" id="2801997"/>
    <lineage>
        <taxon>Bacteria</taxon>
        <taxon>Pseudomonadati</taxon>
        <taxon>Bacteroidota</taxon>
        <taxon>Bacteroidia</taxon>
        <taxon>Bacteroidales</taxon>
        <taxon>Prevotellaceae</taxon>
        <taxon>Prevotella</taxon>
    </lineage>
</organism>
<evidence type="ECO:0000256" key="1">
    <source>
        <dbReference type="SAM" id="SignalP"/>
    </source>
</evidence>
<protein>
    <recommendedName>
        <fullName evidence="4">Lipoprotein</fullName>
    </recommendedName>
</protein>
<keyword evidence="3" id="KW-1185">Reference proteome</keyword>
<gene>
    <name evidence="2" type="ORF">prwr041_06150</name>
</gene>
<sequence>MRKKTLGILILISFILNILSACHDDNEDYTTSANITVSVPDSIHIEKMQGTVTVVNLNNKQSYSSSEFNGTSTLIDVMRGSYSINVNGTVLYHDKQNIKHTKSFRAASSYCEFLDHPAKAYVNIIFM</sequence>
<name>A0ABM7NW32_9BACT</name>
<dbReference type="PROSITE" id="PS51257">
    <property type="entry name" value="PROKAR_LIPOPROTEIN"/>
    <property type="match status" value="1"/>
</dbReference>
<evidence type="ECO:0000313" key="2">
    <source>
        <dbReference type="EMBL" id="BCS84722.1"/>
    </source>
</evidence>
<dbReference type="RefSeq" id="WP_207154905.1">
    <property type="nucleotide sequence ID" value="NZ_AP024484.1"/>
</dbReference>
<evidence type="ECO:0008006" key="4">
    <source>
        <dbReference type="Google" id="ProtNLM"/>
    </source>
</evidence>
<feature type="chain" id="PRO_5045705976" description="Lipoprotein" evidence="1">
    <location>
        <begin position="24"/>
        <end position="127"/>
    </location>
</feature>
<dbReference type="EMBL" id="AP024484">
    <property type="protein sequence ID" value="BCS84722.1"/>
    <property type="molecule type" value="Genomic_DNA"/>
</dbReference>
<dbReference type="Proteomes" id="UP001319045">
    <property type="component" value="Chromosome"/>
</dbReference>
<accession>A0ABM7NW32</accession>
<evidence type="ECO:0000313" key="3">
    <source>
        <dbReference type="Proteomes" id="UP001319045"/>
    </source>
</evidence>
<proteinExistence type="predicted"/>
<feature type="signal peptide" evidence="1">
    <location>
        <begin position="1"/>
        <end position="23"/>
    </location>
</feature>
<reference evidence="2 3" key="1">
    <citation type="journal article" date="2022" name="Int. J. Syst. Evol. Microbiol.">
        <title>Prevotella herbatica sp. nov., a plant polysaccharide-decomposing anaerobic bacterium isolated from a methanogenic reactor.</title>
        <authorList>
            <person name="Uek A."/>
            <person name="Tonouchi A."/>
            <person name="Kaku N."/>
            <person name="Ueki K."/>
        </authorList>
    </citation>
    <scope>NUCLEOTIDE SEQUENCE [LARGE SCALE GENOMIC DNA]</scope>
    <source>
        <strain evidence="2 3">WR041</strain>
    </source>
</reference>
<keyword evidence="1" id="KW-0732">Signal</keyword>